<evidence type="ECO:0000256" key="2">
    <source>
        <dbReference type="ARBA" id="ARBA00022771"/>
    </source>
</evidence>
<reference evidence="8 9" key="1">
    <citation type="submission" date="2020-05" db="EMBL/GenBank/DDBJ databases">
        <authorList>
            <person name="Casaregola S."/>
            <person name="Devillers H."/>
            <person name="Grondin C."/>
        </authorList>
    </citation>
    <scope>NUCLEOTIDE SEQUENCE [LARGE SCALE GENOMIC DNA]</scope>
    <source>
        <strain evidence="8 9">CLIB 1767</strain>
    </source>
</reference>
<evidence type="ECO:0000313" key="8">
    <source>
        <dbReference type="EMBL" id="CAB4254804.1"/>
    </source>
</evidence>
<comment type="subcellular location">
    <subcellularLocation>
        <location evidence="5">Endomembrane system</location>
        <topology evidence="5">Peripheral membrane protein</topology>
        <orientation evidence="5">Cytoplasmic side</orientation>
    </subcellularLocation>
</comment>
<name>A0A8H2VGL1_9SACH</name>
<comment type="caution">
    <text evidence="8">The sequence shown here is derived from an EMBL/GenBank/DDBJ whole genome shotgun (WGS) entry which is preliminary data.</text>
</comment>
<dbReference type="GeneID" id="64857823"/>
<evidence type="ECO:0000313" key="9">
    <source>
        <dbReference type="Proteomes" id="UP000644660"/>
    </source>
</evidence>
<dbReference type="GO" id="GO:0007032">
    <property type="term" value="P:endosome organization"/>
    <property type="evidence" value="ECO:0007669"/>
    <property type="project" value="TreeGrafter"/>
</dbReference>
<dbReference type="GO" id="GO:0030897">
    <property type="term" value="C:HOPS complex"/>
    <property type="evidence" value="ECO:0007669"/>
    <property type="project" value="TreeGrafter"/>
</dbReference>
<dbReference type="GO" id="GO:0008270">
    <property type="term" value="F:zinc ion binding"/>
    <property type="evidence" value="ECO:0007669"/>
    <property type="project" value="UniProtKB-KW"/>
</dbReference>
<dbReference type="InterPro" id="IPR036322">
    <property type="entry name" value="WD40_repeat_dom_sf"/>
</dbReference>
<dbReference type="SUPFAM" id="SSF50978">
    <property type="entry name" value="WD40 repeat-like"/>
    <property type="match status" value="1"/>
</dbReference>
<dbReference type="GO" id="GO:0007033">
    <property type="term" value="P:vacuole organization"/>
    <property type="evidence" value="ECO:0007669"/>
    <property type="project" value="TreeGrafter"/>
</dbReference>
<evidence type="ECO:0000259" key="6">
    <source>
        <dbReference type="Pfam" id="PF05131"/>
    </source>
</evidence>
<keyword evidence="2" id="KW-0863">Zinc-finger</keyword>
<proteinExistence type="predicted"/>
<dbReference type="EMBL" id="CAEFZW010000005">
    <property type="protein sequence ID" value="CAB4254804.1"/>
    <property type="molecule type" value="Genomic_DNA"/>
</dbReference>
<accession>A0A8H2VGL1</accession>
<dbReference type="GO" id="GO:0048284">
    <property type="term" value="P:organelle fusion"/>
    <property type="evidence" value="ECO:0007669"/>
    <property type="project" value="TreeGrafter"/>
</dbReference>
<dbReference type="InterPro" id="IPR058919">
    <property type="entry name" value="Pep3/Vps18_RING_C"/>
</dbReference>
<dbReference type="SUPFAM" id="SSF57850">
    <property type="entry name" value="RING/U-box"/>
    <property type="match status" value="1"/>
</dbReference>
<evidence type="ECO:0000256" key="5">
    <source>
        <dbReference type="ARBA" id="ARBA00029433"/>
    </source>
</evidence>
<sequence>MDVHIEHVQLESIKGINKNICSLQVDSNSFVFALKDGNIHYIDLDKPSTINSIKIPLIENNQGNNEELITSWLNTDGTKVLIKTNFAMYYMIDLKELLVNTDNKQKCIYVIKKLAKREYDILYVQWLGSNKLLCGTASGKIISIDFTDGMKNPTIIHCWTSDKNKPIHGLLYCLKSGNLLVALKNRLLLWKPEDNNRKSPIELLKTKPKENENFKYLNQQMRQTQSETRTRFSSLNNSIFAWTTSSAIVYGDISMITTSKESVLNKAKIIFNNELFKNNNESVTRDDTPVKDVILTNYHIIILKDSTLTMVNQLNNKIAYQESMQSPVDIQGPSSEQFIGITVDNYNETEGHTFWCYSNSNIYEIIVNNEPLAVWDLLCKQKSFDEVLSLPGLNHSIRSLVNLRKGTFLFEDEKDILGAAKYFGQSDTATISEIALKYMDDEKNENKGTTTSALQEYLIMKMNRLNKPNNEDINKVPKMLLSSWIIWNFMKQLNDIDEKISLEDQNDEKTLIARRNVLQDSFNNFLKSNIPSLDIPTVYQIITNQNRTHDLLFFANLIDDYEYMISYWIKHGNWYESLKILLKYPNPSTVYKYSTILLVSSPDATINAWMKIKQLNPVNLLPAILTFFTNFQKNLIIAGNEKSPKTNYGLTYLLNYINDKTSTSSNIPSILYNTALYIMIATKNTVTKDDQKIINFLKIYEGNYDINFILQISMKFKCHEVAMYLLSELKLYEEAISIGIKYDIIEEAKTIINKIDLTEDAELDQEKLKKRLWLKIATHALSNASSDSLDVKQTINSLLVESNNILEIKDLLMLCKKTTTIANLKDELIKSLENHNEKMNVISKDIKRSILLKERIKDDIQNFDKKYNLIEPGESCNYCDKFLQSRKFIIFPCNHCYHKDCIMKLILNSTDYNLINEIQKLTRTVKDGHPDQETEEKLERLLTTKCYLCSDMNINNIDEAFTVDETEMNMWNI</sequence>
<dbReference type="Pfam" id="PF05131">
    <property type="entry name" value="Pep3_Vps18"/>
    <property type="match status" value="1"/>
</dbReference>
<evidence type="ECO:0000256" key="1">
    <source>
        <dbReference type="ARBA" id="ARBA00022723"/>
    </source>
</evidence>
<dbReference type="RefSeq" id="XP_041406648.1">
    <property type="nucleotide sequence ID" value="XM_041550714.1"/>
</dbReference>
<dbReference type="Proteomes" id="UP000644660">
    <property type="component" value="Unassembled WGS sequence"/>
</dbReference>
<dbReference type="GO" id="GO:0030674">
    <property type="term" value="F:protein-macromolecule adaptor activity"/>
    <property type="evidence" value="ECO:0007669"/>
    <property type="project" value="TreeGrafter"/>
</dbReference>
<evidence type="ECO:0000256" key="4">
    <source>
        <dbReference type="ARBA" id="ARBA00023136"/>
    </source>
</evidence>
<keyword evidence="4" id="KW-0472">Membrane</keyword>
<keyword evidence="9" id="KW-1185">Reference proteome</keyword>
<organism evidence="8 9">
    <name type="scientific">Maudiozyma barnettii</name>
    <dbReference type="NCBI Taxonomy" id="61262"/>
    <lineage>
        <taxon>Eukaryota</taxon>
        <taxon>Fungi</taxon>
        <taxon>Dikarya</taxon>
        <taxon>Ascomycota</taxon>
        <taxon>Saccharomycotina</taxon>
        <taxon>Saccharomycetes</taxon>
        <taxon>Saccharomycetales</taxon>
        <taxon>Saccharomycetaceae</taxon>
        <taxon>Maudiozyma</taxon>
    </lineage>
</organism>
<dbReference type="OrthoDB" id="1845386at2759"/>
<dbReference type="GO" id="GO:0005768">
    <property type="term" value="C:endosome"/>
    <property type="evidence" value="ECO:0007669"/>
    <property type="project" value="TreeGrafter"/>
</dbReference>
<protein>
    <submittedName>
        <fullName evidence="8">Similar to Saccharomyces cerevisiae YLR148W PEP3 Component of CORVET tethering complex</fullName>
    </submittedName>
</protein>
<evidence type="ECO:0000256" key="3">
    <source>
        <dbReference type="ARBA" id="ARBA00022833"/>
    </source>
</evidence>
<dbReference type="PANTHER" id="PTHR23323">
    <property type="entry name" value="VACUOLAR PROTEIN SORTING-ASSOCIATED PROTEIN"/>
    <property type="match status" value="1"/>
</dbReference>
<keyword evidence="1" id="KW-0479">Metal-binding</keyword>
<dbReference type="InterPro" id="IPR007810">
    <property type="entry name" value="Pep3/Vps18_beta-prop"/>
</dbReference>
<feature type="domain" description="Pep3/Vps18 RING C-terminal" evidence="7">
    <location>
        <begin position="870"/>
        <end position="955"/>
    </location>
</feature>
<dbReference type="PANTHER" id="PTHR23323:SF26">
    <property type="entry name" value="VACUOLAR PROTEIN SORTING-ASSOCIATED PROTEIN 18 HOMOLOG"/>
    <property type="match status" value="1"/>
</dbReference>
<feature type="domain" description="Pep3/Vps18 beta-propeller" evidence="6">
    <location>
        <begin position="3"/>
        <end position="367"/>
    </location>
</feature>
<dbReference type="AlphaFoldDB" id="A0A8H2VGL1"/>
<gene>
    <name evidence="8" type="ORF">KABA2_05S01606</name>
</gene>
<evidence type="ECO:0000259" key="7">
    <source>
        <dbReference type="Pfam" id="PF26148"/>
    </source>
</evidence>
<dbReference type="Pfam" id="PF26148">
    <property type="entry name" value="VPS18_RING_C"/>
    <property type="match status" value="1"/>
</dbReference>
<keyword evidence="3" id="KW-0862">Zinc</keyword>
<dbReference type="GO" id="GO:0006904">
    <property type="term" value="P:vesicle docking involved in exocytosis"/>
    <property type="evidence" value="ECO:0007669"/>
    <property type="project" value="TreeGrafter"/>
</dbReference>